<name>A0A2I2GMN3_9EURO</name>
<comment type="caution">
    <text evidence="8">The sequence shown here is derived from an EMBL/GenBank/DDBJ whole genome shotgun (WGS) entry which is preliminary data.</text>
</comment>
<dbReference type="Gene3D" id="4.10.240.10">
    <property type="entry name" value="Zn(2)-C6 fungal-type DNA-binding domain"/>
    <property type="match status" value="1"/>
</dbReference>
<evidence type="ECO:0000256" key="1">
    <source>
        <dbReference type="ARBA" id="ARBA00022723"/>
    </source>
</evidence>
<dbReference type="CDD" id="cd00067">
    <property type="entry name" value="GAL4"/>
    <property type="match status" value="1"/>
</dbReference>
<dbReference type="GO" id="GO:0008270">
    <property type="term" value="F:zinc ion binding"/>
    <property type="evidence" value="ECO:0007669"/>
    <property type="project" value="InterPro"/>
</dbReference>
<dbReference type="GeneID" id="36552916"/>
<dbReference type="Pfam" id="PF04082">
    <property type="entry name" value="Fungal_trans"/>
    <property type="match status" value="1"/>
</dbReference>
<dbReference type="CDD" id="cd12148">
    <property type="entry name" value="fungal_TF_MHR"/>
    <property type="match status" value="1"/>
</dbReference>
<proteinExistence type="predicted"/>
<reference evidence="8 9" key="1">
    <citation type="submission" date="2016-12" db="EMBL/GenBank/DDBJ databases">
        <title>The genomes of Aspergillus section Nigri reveals drivers in fungal speciation.</title>
        <authorList>
            <consortium name="DOE Joint Genome Institute"/>
            <person name="Vesth T.C."/>
            <person name="Nybo J."/>
            <person name="Theobald S."/>
            <person name="Brandl J."/>
            <person name="Frisvad J.C."/>
            <person name="Nielsen K.F."/>
            <person name="Lyhne E.K."/>
            <person name="Kogle M.E."/>
            <person name="Kuo A."/>
            <person name="Riley R."/>
            <person name="Clum A."/>
            <person name="Nolan M."/>
            <person name="Lipzen A."/>
            <person name="Salamov A."/>
            <person name="Henrissat B."/>
            <person name="Wiebenga A."/>
            <person name="De Vries R.P."/>
            <person name="Grigoriev I.V."/>
            <person name="Mortensen U.H."/>
            <person name="Andersen M.R."/>
            <person name="Baker S.E."/>
        </authorList>
    </citation>
    <scope>NUCLEOTIDE SEQUENCE [LARGE SCALE GENOMIC DNA]</scope>
    <source>
        <strain evidence="8 9">IBT 23096</strain>
    </source>
</reference>
<dbReference type="GO" id="GO:0003677">
    <property type="term" value="F:DNA binding"/>
    <property type="evidence" value="ECO:0007669"/>
    <property type="project" value="UniProtKB-KW"/>
</dbReference>
<dbReference type="RefSeq" id="XP_024709427.1">
    <property type="nucleotide sequence ID" value="XM_024845216.1"/>
</dbReference>
<accession>A0A2I2GMN3</accession>
<dbReference type="EMBL" id="MSFO01000001">
    <property type="protein sequence ID" value="PLB54125.1"/>
    <property type="molecule type" value="Genomic_DNA"/>
</dbReference>
<evidence type="ECO:0000259" key="7">
    <source>
        <dbReference type="PROSITE" id="PS50048"/>
    </source>
</evidence>
<dbReference type="InterPro" id="IPR001138">
    <property type="entry name" value="Zn2Cys6_DnaBD"/>
</dbReference>
<evidence type="ECO:0000256" key="4">
    <source>
        <dbReference type="ARBA" id="ARBA00023163"/>
    </source>
</evidence>
<evidence type="ECO:0000256" key="3">
    <source>
        <dbReference type="ARBA" id="ARBA00023125"/>
    </source>
</evidence>
<gene>
    <name evidence="8" type="ORF">P170DRAFT_372818</name>
</gene>
<feature type="compositionally biased region" description="Polar residues" evidence="6">
    <location>
        <begin position="657"/>
        <end position="667"/>
    </location>
</feature>
<dbReference type="GO" id="GO:0006351">
    <property type="term" value="P:DNA-templated transcription"/>
    <property type="evidence" value="ECO:0007669"/>
    <property type="project" value="InterPro"/>
</dbReference>
<evidence type="ECO:0000313" key="9">
    <source>
        <dbReference type="Proteomes" id="UP000234275"/>
    </source>
</evidence>
<keyword evidence="2" id="KW-0805">Transcription regulation</keyword>
<protein>
    <submittedName>
        <fullName evidence="8">C6 transcription factor</fullName>
    </submittedName>
</protein>
<dbReference type="VEuPathDB" id="FungiDB:P170DRAFT_372818"/>
<feature type="region of interest" description="Disordered" evidence="6">
    <location>
        <begin position="1"/>
        <end position="22"/>
    </location>
</feature>
<evidence type="ECO:0000256" key="6">
    <source>
        <dbReference type="SAM" id="MobiDB-lite"/>
    </source>
</evidence>
<feature type="region of interest" description="Disordered" evidence="6">
    <location>
        <begin position="623"/>
        <end position="667"/>
    </location>
</feature>
<dbReference type="AlphaFoldDB" id="A0A2I2GMN3"/>
<keyword evidence="9" id="KW-1185">Reference proteome</keyword>
<dbReference type="SUPFAM" id="SSF57701">
    <property type="entry name" value="Zn2/Cys6 DNA-binding domain"/>
    <property type="match status" value="1"/>
</dbReference>
<dbReference type="STRING" id="1392250.A0A2I2GMN3"/>
<dbReference type="PROSITE" id="PS00463">
    <property type="entry name" value="ZN2_CY6_FUNGAL_1"/>
    <property type="match status" value="1"/>
</dbReference>
<dbReference type="PANTHER" id="PTHR47256:SF1">
    <property type="entry name" value="ZN(II)2CYS6 TRANSCRIPTION FACTOR (EUROFUNG)"/>
    <property type="match status" value="1"/>
</dbReference>
<dbReference type="InterPro" id="IPR053187">
    <property type="entry name" value="Notoamide_regulator"/>
</dbReference>
<feature type="region of interest" description="Disordered" evidence="6">
    <location>
        <begin position="482"/>
        <end position="505"/>
    </location>
</feature>
<evidence type="ECO:0000256" key="2">
    <source>
        <dbReference type="ARBA" id="ARBA00023015"/>
    </source>
</evidence>
<dbReference type="GO" id="GO:0000981">
    <property type="term" value="F:DNA-binding transcription factor activity, RNA polymerase II-specific"/>
    <property type="evidence" value="ECO:0007669"/>
    <property type="project" value="InterPro"/>
</dbReference>
<keyword evidence="3" id="KW-0238">DNA-binding</keyword>
<dbReference type="PANTHER" id="PTHR47256">
    <property type="entry name" value="ZN(II)2CYS6 TRANSCRIPTION FACTOR (EUROFUNG)-RELATED"/>
    <property type="match status" value="1"/>
</dbReference>
<dbReference type="PROSITE" id="PS50048">
    <property type="entry name" value="ZN2_CY6_FUNGAL_2"/>
    <property type="match status" value="1"/>
</dbReference>
<feature type="domain" description="Zn(2)-C6 fungal-type" evidence="7">
    <location>
        <begin position="31"/>
        <end position="60"/>
    </location>
</feature>
<organism evidence="8 9">
    <name type="scientific">Aspergillus steynii IBT 23096</name>
    <dbReference type="NCBI Taxonomy" id="1392250"/>
    <lineage>
        <taxon>Eukaryota</taxon>
        <taxon>Fungi</taxon>
        <taxon>Dikarya</taxon>
        <taxon>Ascomycota</taxon>
        <taxon>Pezizomycotina</taxon>
        <taxon>Eurotiomycetes</taxon>
        <taxon>Eurotiomycetidae</taxon>
        <taxon>Eurotiales</taxon>
        <taxon>Aspergillaceae</taxon>
        <taxon>Aspergillus</taxon>
        <taxon>Aspergillus subgen. Circumdati</taxon>
    </lineage>
</organism>
<dbReference type="InterPro" id="IPR007219">
    <property type="entry name" value="XnlR_reg_dom"/>
</dbReference>
<dbReference type="Pfam" id="PF00172">
    <property type="entry name" value="Zn_clus"/>
    <property type="match status" value="1"/>
</dbReference>
<dbReference type="Proteomes" id="UP000234275">
    <property type="component" value="Unassembled WGS sequence"/>
</dbReference>
<dbReference type="InterPro" id="IPR036864">
    <property type="entry name" value="Zn2-C6_fun-type_DNA-bd_sf"/>
</dbReference>
<keyword evidence="1" id="KW-0479">Metal-binding</keyword>
<keyword evidence="4" id="KW-0804">Transcription</keyword>
<evidence type="ECO:0000256" key="5">
    <source>
        <dbReference type="ARBA" id="ARBA00023242"/>
    </source>
</evidence>
<sequence length="667" mass="74203">MSDSKRRLAPAPTGGNAGSDAQQRRKNVGTACLACKARKLKCTGNSPCANCVKHGLVCTLNQAADKRRRGHMKRKIDQLEDKEDLLIGLVGILRESGNRRTIPLLNLIRSNATLAEIRHYIDHELPKADLARTPELVEVCNEVQRLQQNESRSVRRILDAKRLSDIPRFRVPALPWTSVTEDEDFVSHLVSLWFTWCHPFCNWVDRARFIGDMQAGSKAGASYCSPFLVNIILADACAYSDYPEACAKAEDPTTRGSHFYEEAKRLLDKEEGRISLPTAHGLGVLWTCASMTGRDRQGWIYRSQVAYSVQELSHNYSVLAPKADEDTLRMARVISNTHWGLFNIATVHALFEKKMPPIKPPQRVSLPPVSHDSDQDDWQPYPTFAEGIQSHTDCLFNALCQLNLIAYDLCALFFRGDTDRSPVECDRHTADAHTRLRQWSDRLPDCLKGSKIEAPHILSLHMYYHAIIMTLYGLSNTLPSPSHQHSSPYSNHHHHQDSQQNPLQARLSSARTISQLLRIHRTSWGVDRMPVHNIHFISTALFVLLDHLSDAPNRDAFVNICVTAKAFSRRWESSKTTLRSLRATAREKGIDLPTETDPLFAELESQSRGLGFTLGLGFGLQGQGQGQAPSLGPVLAQGQGLGSASGSGSSKGREETVVSTEGGSSDL</sequence>
<evidence type="ECO:0000313" key="8">
    <source>
        <dbReference type="EMBL" id="PLB54125.1"/>
    </source>
</evidence>
<keyword evidence="5" id="KW-0539">Nucleus</keyword>
<dbReference type="OrthoDB" id="2593732at2759"/>
<dbReference type="GO" id="GO:0009893">
    <property type="term" value="P:positive regulation of metabolic process"/>
    <property type="evidence" value="ECO:0007669"/>
    <property type="project" value="UniProtKB-ARBA"/>
</dbReference>
<dbReference type="SMART" id="SM00066">
    <property type="entry name" value="GAL4"/>
    <property type="match status" value="1"/>
</dbReference>